<dbReference type="GO" id="GO:0005634">
    <property type="term" value="C:nucleus"/>
    <property type="evidence" value="ECO:0007669"/>
    <property type="project" value="TreeGrafter"/>
</dbReference>
<dbReference type="SUPFAM" id="SSF53335">
    <property type="entry name" value="S-adenosyl-L-methionine-dependent methyltransferases"/>
    <property type="match status" value="1"/>
</dbReference>
<dbReference type="Gene3D" id="3.40.50.150">
    <property type="entry name" value="Vaccinia Virus protein VP39"/>
    <property type="match status" value="1"/>
</dbReference>
<dbReference type="Proteomes" id="UP001472866">
    <property type="component" value="Chromosome 07"/>
</dbReference>
<keyword evidence="1" id="KW-0949">S-adenosyl-L-methionine</keyword>
<evidence type="ECO:0000256" key="1">
    <source>
        <dbReference type="ARBA" id="ARBA00022691"/>
    </source>
</evidence>
<dbReference type="EMBL" id="CP151507">
    <property type="protein sequence ID" value="WZN63359.1"/>
    <property type="molecule type" value="Genomic_DNA"/>
</dbReference>
<sequence length="325" mass="35961">MMCAEERVCQETHFYEYHEGECVRRDWWSSSSLKLWNATCLEAYEDAIFGNKEHFQGQVILCVGRESDTLACLVAMAGATKGYAVEYDVGAAGRSKVEVDLGAAQGVVTLLEGKVEELELPEKVDIIVSYFMGNFLLGTGCKIDNLLLARDKFLKSDGTMFPSHCEMVLAPASSQDAESFVEGHTHAYRSFERKVQKGLPDPSVRACVGANELIGPGNIIREIDMRTARREGVRNTCNNLELTITIGGSLSMIVGWFSVYFNGSQGRPALVDVEIDTSPYALNNPMSCMWQKVFVVPHQPRIDEGETLLCSLRHNGDNMGVVCHE</sequence>
<keyword evidence="4" id="KW-1185">Reference proteome</keyword>
<dbReference type="InterPro" id="IPR029063">
    <property type="entry name" value="SAM-dependent_MTases_sf"/>
</dbReference>
<name>A0AAX4PAX8_9CHLO</name>
<accession>A0AAX4PAX8</accession>
<proteinExistence type="predicted"/>
<dbReference type="AlphaFoldDB" id="A0AAX4PAX8"/>
<dbReference type="Gene3D" id="2.70.160.11">
    <property type="entry name" value="Hnrnp arginine n-methyltransferase1"/>
    <property type="match status" value="1"/>
</dbReference>
<organism evidence="2 4">
    <name type="scientific">Chloropicon roscoffensis</name>
    <dbReference type="NCBI Taxonomy" id="1461544"/>
    <lineage>
        <taxon>Eukaryota</taxon>
        <taxon>Viridiplantae</taxon>
        <taxon>Chlorophyta</taxon>
        <taxon>Chloropicophyceae</taxon>
        <taxon>Chloropicales</taxon>
        <taxon>Chloropicaceae</taxon>
        <taxon>Chloropicon</taxon>
    </lineage>
</organism>
<reference evidence="2 4" key="1">
    <citation type="submission" date="2024-03" db="EMBL/GenBank/DDBJ databases">
        <title>Complete genome sequence of the green alga Chloropicon roscoffensis RCC1871.</title>
        <authorList>
            <person name="Lemieux C."/>
            <person name="Pombert J.-F."/>
            <person name="Otis C."/>
            <person name="Turmel M."/>
        </authorList>
    </citation>
    <scope>NUCLEOTIDE SEQUENCE [LARGE SCALE GENOMIC DNA]</scope>
    <source>
        <strain evidence="2 4">RCC1871</strain>
    </source>
</reference>
<dbReference type="GO" id="GO:0016274">
    <property type="term" value="F:protein-arginine N-methyltransferase activity"/>
    <property type="evidence" value="ECO:0007669"/>
    <property type="project" value="InterPro"/>
</dbReference>
<evidence type="ECO:0000313" key="3">
    <source>
        <dbReference type="EMBL" id="WZN63366.1"/>
    </source>
</evidence>
<dbReference type="PANTHER" id="PTHR11006:SF68">
    <property type="entry name" value="PROTEIN ARGININE N-METHYLTRANSFERASE PRMT10"/>
    <property type="match status" value="1"/>
</dbReference>
<evidence type="ECO:0000313" key="4">
    <source>
        <dbReference type="Proteomes" id="UP001472866"/>
    </source>
</evidence>
<dbReference type="InterPro" id="IPR025799">
    <property type="entry name" value="Arg_MeTrfase"/>
</dbReference>
<gene>
    <name evidence="2" type="ORF">HKI87_07g49070</name>
    <name evidence="3" type="ORF">HKI87_07g49140</name>
</gene>
<evidence type="ECO:0000313" key="2">
    <source>
        <dbReference type="EMBL" id="WZN63359.1"/>
    </source>
</evidence>
<dbReference type="PANTHER" id="PTHR11006">
    <property type="entry name" value="PROTEIN ARGININE N-METHYLTRANSFERASE"/>
    <property type="match status" value="1"/>
</dbReference>
<dbReference type="EMBL" id="CP151507">
    <property type="protein sequence ID" value="WZN63366.1"/>
    <property type="molecule type" value="Genomic_DNA"/>
</dbReference>
<dbReference type="GO" id="GO:0042054">
    <property type="term" value="F:histone methyltransferase activity"/>
    <property type="evidence" value="ECO:0007669"/>
    <property type="project" value="TreeGrafter"/>
</dbReference>
<protein>
    <submittedName>
        <fullName evidence="2">Protein arginine N-methyltransferase</fullName>
    </submittedName>
</protein>